<feature type="chain" id="PRO_5001629754" description="DUF1481 domain-containing protein" evidence="1">
    <location>
        <begin position="22"/>
        <end position="223"/>
    </location>
</feature>
<dbReference type="EMBL" id="JMIB01000016">
    <property type="protein sequence ID" value="KDM91982.1"/>
    <property type="molecule type" value="Genomic_DNA"/>
</dbReference>
<comment type="caution">
    <text evidence="2">The sequence shown here is derived from an EMBL/GenBank/DDBJ whole genome shotgun (WGS) entry which is preliminary data.</text>
</comment>
<keyword evidence="3" id="KW-1185">Reference proteome</keyword>
<accession>A0A066RW99</accession>
<reference evidence="2 3" key="1">
    <citation type="submission" date="2014-04" db="EMBL/GenBank/DDBJ databases">
        <title>Draft genome sequence of Photobacterium halotolerans S2753: a solonamide, ngercheumicin and holomycin producer.</title>
        <authorList>
            <person name="Machado H.R."/>
            <person name="Gram L."/>
        </authorList>
    </citation>
    <scope>NUCLEOTIDE SEQUENCE [LARGE SCALE GENOMIC DNA]</scope>
    <source>
        <strain evidence="2 3">S2753</strain>
    </source>
</reference>
<dbReference type="InterPro" id="IPR016872">
    <property type="entry name" value="UCP028160"/>
</dbReference>
<dbReference type="Pfam" id="PF07356">
    <property type="entry name" value="DUF1481"/>
    <property type="match status" value="1"/>
</dbReference>
<dbReference type="STRING" id="1654360.EA58_08680"/>
<dbReference type="Proteomes" id="UP000027192">
    <property type="component" value="Unassembled WGS sequence"/>
</dbReference>
<sequence length="223" mass="25197">MKRTCLIFISLLLTACGSTLMTPHALSSLERLTGGQLAGDASSLYWTGIRQSRPEFLSERVWMGDYGEYQTEYRWREGQLRELKRTGTALKDDALRPFELHVRYDQHGEAVFQRYKLGESVFPLSDTQLNQLSQQAEQAVAVVKAQSRDGLELVQGVWDGQRLIRCDDHSEYKVNWQHFQVKPGYVAMVAKSDGRGQLTAETVLLSRKVSQSCLSPPVLLDAS</sequence>
<keyword evidence="1" id="KW-0732">Signal</keyword>
<evidence type="ECO:0008006" key="4">
    <source>
        <dbReference type="Google" id="ProtNLM"/>
    </source>
</evidence>
<evidence type="ECO:0000256" key="1">
    <source>
        <dbReference type="SAM" id="SignalP"/>
    </source>
</evidence>
<dbReference type="PROSITE" id="PS51257">
    <property type="entry name" value="PROKAR_LIPOPROTEIN"/>
    <property type="match status" value="1"/>
</dbReference>
<feature type="signal peptide" evidence="1">
    <location>
        <begin position="1"/>
        <end position="21"/>
    </location>
</feature>
<evidence type="ECO:0000313" key="2">
    <source>
        <dbReference type="EMBL" id="KDM91982.1"/>
    </source>
</evidence>
<gene>
    <name evidence="2" type="ORF">EA58_08680</name>
</gene>
<evidence type="ECO:0000313" key="3">
    <source>
        <dbReference type="Proteomes" id="UP000027192"/>
    </source>
</evidence>
<organism evidence="2 3">
    <name type="scientific">Photobacterium galatheae</name>
    <dbReference type="NCBI Taxonomy" id="1654360"/>
    <lineage>
        <taxon>Bacteria</taxon>
        <taxon>Pseudomonadati</taxon>
        <taxon>Pseudomonadota</taxon>
        <taxon>Gammaproteobacteria</taxon>
        <taxon>Vibrionales</taxon>
        <taxon>Vibrionaceae</taxon>
        <taxon>Photobacterium</taxon>
    </lineage>
</organism>
<name>A0A066RW99_9GAMM</name>
<dbReference type="AlphaFoldDB" id="A0A066RW99"/>
<proteinExistence type="predicted"/>
<dbReference type="OrthoDB" id="5915262at2"/>
<dbReference type="InterPro" id="IPR010858">
    <property type="entry name" value="DUF1481"/>
</dbReference>
<dbReference type="PIRSF" id="PIRSF028160">
    <property type="entry name" value="UCP028160"/>
    <property type="match status" value="1"/>
</dbReference>
<protein>
    <recommendedName>
        <fullName evidence="4">DUF1481 domain-containing protein</fullName>
    </recommendedName>
</protein>